<dbReference type="PANTHER" id="PTHR13136:SF11">
    <property type="entry name" value="TESTIS-EXPRESSED PROTEIN 30"/>
    <property type="match status" value="1"/>
</dbReference>
<name>A0A7X5UP69_9PSEU</name>
<dbReference type="InterPro" id="IPR026555">
    <property type="entry name" value="NSL3/Tex30"/>
</dbReference>
<gene>
    <name evidence="2" type="ORF">FHU38_002003</name>
</gene>
<comment type="caution">
    <text evidence="2">The sequence shown here is derived from an EMBL/GenBank/DDBJ whole genome shotgun (WGS) entry which is preliminary data.</text>
</comment>
<dbReference type="SUPFAM" id="SSF53474">
    <property type="entry name" value="alpha/beta-Hydrolases"/>
    <property type="match status" value="1"/>
</dbReference>
<dbReference type="Proteomes" id="UP000545493">
    <property type="component" value="Unassembled WGS sequence"/>
</dbReference>
<proteinExistence type="predicted"/>
<sequence>MTVPFDVSTGRAALPGELTVPADARGVVAFAHGSGSSRHSPRNVAVARTLQDNRLATLLFDLLSSDEEELDRQTARLRFDIDLLTGRLVTAVDQLAKAEHTRGLPIGLFGASTGAAAALATAARRPGLVQAVVSRGGRPDLADDALEDVRAPVLLVVGERDRQVLELNEQAARRLRAPHDIQVVSGATHLFEEPGALRRVAELAGDWLHTYLTEGQGVSPS</sequence>
<dbReference type="EMBL" id="JAAOYM010000001">
    <property type="protein sequence ID" value="NIJ11659.1"/>
    <property type="molecule type" value="Genomic_DNA"/>
</dbReference>
<dbReference type="RefSeq" id="WP_167169298.1">
    <property type="nucleotide sequence ID" value="NZ_JAAOYM010000001.1"/>
</dbReference>
<organism evidence="2 3">
    <name type="scientific">Saccharomonospora amisosensis</name>
    <dbReference type="NCBI Taxonomy" id="1128677"/>
    <lineage>
        <taxon>Bacteria</taxon>
        <taxon>Bacillati</taxon>
        <taxon>Actinomycetota</taxon>
        <taxon>Actinomycetes</taxon>
        <taxon>Pseudonocardiales</taxon>
        <taxon>Pseudonocardiaceae</taxon>
        <taxon>Saccharomonospora</taxon>
    </lineage>
</organism>
<evidence type="ECO:0000259" key="1">
    <source>
        <dbReference type="Pfam" id="PF01738"/>
    </source>
</evidence>
<keyword evidence="3" id="KW-1185">Reference proteome</keyword>
<dbReference type="GO" id="GO:0016787">
    <property type="term" value="F:hydrolase activity"/>
    <property type="evidence" value="ECO:0007669"/>
    <property type="project" value="InterPro"/>
</dbReference>
<dbReference type="PANTHER" id="PTHR13136">
    <property type="entry name" value="TESTIS DEVELOPMENT PROTEIN PRTD"/>
    <property type="match status" value="1"/>
</dbReference>
<dbReference type="Gene3D" id="3.40.50.1820">
    <property type="entry name" value="alpha/beta hydrolase"/>
    <property type="match status" value="1"/>
</dbReference>
<evidence type="ECO:0000313" key="2">
    <source>
        <dbReference type="EMBL" id="NIJ11659.1"/>
    </source>
</evidence>
<feature type="domain" description="Dienelactone hydrolase" evidence="1">
    <location>
        <begin position="83"/>
        <end position="196"/>
    </location>
</feature>
<dbReference type="InterPro" id="IPR002925">
    <property type="entry name" value="Dienelactn_hydro"/>
</dbReference>
<reference evidence="2 3" key="1">
    <citation type="submission" date="2020-03" db="EMBL/GenBank/DDBJ databases">
        <title>Sequencing the genomes of 1000 actinobacteria strains.</title>
        <authorList>
            <person name="Klenk H.-P."/>
        </authorList>
    </citation>
    <scope>NUCLEOTIDE SEQUENCE [LARGE SCALE GENOMIC DNA]</scope>
    <source>
        <strain evidence="2 3">DSM 45685</strain>
    </source>
</reference>
<evidence type="ECO:0000313" key="3">
    <source>
        <dbReference type="Proteomes" id="UP000545493"/>
    </source>
</evidence>
<dbReference type="Pfam" id="PF01738">
    <property type="entry name" value="DLH"/>
    <property type="match status" value="1"/>
</dbReference>
<accession>A0A7X5UP69</accession>
<dbReference type="AlphaFoldDB" id="A0A7X5UP69"/>
<dbReference type="InterPro" id="IPR029058">
    <property type="entry name" value="AB_hydrolase_fold"/>
</dbReference>
<protein>
    <submittedName>
        <fullName evidence="2">Pimeloyl-ACP methyl ester carboxylesterase</fullName>
    </submittedName>
</protein>